<protein>
    <recommendedName>
        <fullName evidence="3">Phage/plasmid-like protein TIGR03299</fullName>
    </recommendedName>
</protein>
<proteinExistence type="predicted"/>
<evidence type="ECO:0000313" key="2">
    <source>
        <dbReference type="Proteomes" id="UP000182229"/>
    </source>
</evidence>
<dbReference type="EMBL" id="MPIN01000006">
    <property type="protein sequence ID" value="OJH38255.1"/>
    <property type="molecule type" value="Genomic_DNA"/>
</dbReference>
<organism evidence="1 2">
    <name type="scientific">Cystobacter ferrugineus</name>
    <dbReference type="NCBI Taxonomy" id="83449"/>
    <lineage>
        <taxon>Bacteria</taxon>
        <taxon>Pseudomonadati</taxon>
        <taxon>Myxococcota</taxon>
        <taxon>Myxococcia</taxon>
        <taxon>Myxococcales</taxon>
        <taxon>Cystobacterineae</taxon>
        <taxon>Archangiaceae</taxon>
        <taxon>Cystobacter</taxon>
    </lineage>
</organism>
<sequence length="325" mass="36360">MPHDINQMAYVGQEPWHGLGTQLPANTDYESIVEAAGFYRAEERPLFAPGRDEAIPDKKALFRTDTGDYLATVNRGYEVIQFEEVARTLVEAAGDVRCIFHTAGTLGRHGERGWLLGELPEPMRVRGDKSIIKRYVLGYTGHDGTTAITLKNVATRVVCQNTVGVALGERDGAEWHILHTTSAKVRLEEAGRAFRRMVQDYERFAALSDHLAMTRFSEHQLRNVIDVVMPLPQDEAEHPRLMKGRNKVIELFHAGRGLEGSIRGTAWGAIQAFSEYADHHRHTRVPKGKNVDTLRLESIWMGKAASLKRQSLAAIADTARIRLST</sequence>
<comment type="caution">
    <text evidence="1">The sequence shown here is derived from an EMBL/GenBank/DDBJ whole genome shotgun (WGS) entry which is preliminary data.</text>
</comment>
<dbReference type="RefSeq" id="WP_071900761.1">
    <property type="nucleotide sequence ID" value="NZ_MPIN01000006.1"/>
</dbReference>
<dbReference type="OrthoDB" id="576140at2"/>
<evidence type="ECO:0000313" key="1">
    <source>
        <dbReference type="EMBL" id="OJH38255.1"/>
    </source>
</evidence>
<reference evidence="1 2" key="2">
    <citation type="submission" date="2016-12" db="EMBL/GenBank/DDBJ databases">
        <title>Draft Genome Sequence of Cystobacter ferrugineus Strain Cbfe23.</title>
        <authorList>
            <person name="Akbar S."/>
            <person name="Dowd S.E."/>
            <person name="Stevens D.C."/>
        </authorList>
    </citation>
    <scope>NUCLEOTIDE SEQUENCE [LARGE SCALE GENOMIC DNA]</scope>
    <source>
        <strain evidence="1 2">Cbfe23</strain>
    </source>
</reference>
<keyword evidence="2" id="KW-1185">Reference proteome</keyword>
<gene>
    <name evidence="1" type="ORF">BON30_24250</name>
</gene>
<evidence type="ECO:0008006" key="3">
    <source>
        <dbReference type="Google" id="ProtNLM"/>
    </source>
</evidence>
<dbReference type="STRING" id="83449.BON30_24250"/>
<dbReference type="Proteomes" id="UP000182229">
    <property type="component" value="Unassembled WGS sequence"/>
</dbReference>
<dbReference type="NCBIfam" id="TIGR03299">
    <property type="entry name" value="LGT_TIGR03299"/>
    <property type="match status" value="1"/>
</dbReference>
<accession>A0A1L9B7M9</accession>
<reference evidence="2" key="1">
    <citation type="submission" date="2016-11" db="EMBL/GenBank/DDBJ databases">
        <authorList>
            <person name="Shukria A."/>
            <person name="Stevens D.C."/>
        </authorList>
    </citation>
    <scope>NUCLEOTIDE SEQUENCE [LARGE SCALE GENOMIC DNA]</scope>
    <source>
        <strain evidence="2">Cbfe23</strain>
    </source>
</reference>
<dbReference type="InterPro" id="IPR017686">
    <property type="entry name" value="Phg/plasmid-like_prot"/>
</dbReference>
<dbReference type="InterPro" id="IPR026325">
    <property type="entry name" value="DUF932"/>
</dbReference>
<dbReference type="Pfam" id="PF06067">
    <property type="entry name" value="DUF932"/>
    <property type="match status" value="1"/>
</dbReference>
<dbReference type="AlphaFoldDB" id="A0A1L9B7M9"/>
<name>A0A1L9B7M9_9BACT</name>